<keyword evidence="5" id="KW-0808">Transferase</keyword>
<dbReference type="PROSITE" id="PS50405">
    <property type="entry name" value="GST_CTER"/>
    <property type="match status" value="1"/>
</dbReference>
<evidence type="ECO:0000256" key="2">
    <source>
        <dbReference type="RuleBase" id="RU003494"/>
    </source>
</evidence>
<dbReference type="Pfam" id="PF02798">
    <property type="entry name" value="GST_N"/>
    <property type="match status" value="1"/>
</dbReference>
<dbReference type="PANTHER" id="PTHR43986:SF10">
    <property type="entry name" value="ELONGATION FACTOR EEF-1B GAMMA SUBUNIT, PUTATIVE (AFU_ORTHOLOGUE AFUA_1G17120)-RELATED"/>
    <property type="match status" value="1"/>
</dbReference>
<dbReference type="PROSITE" id="PS50404">
    <property type="entry name" value="GST_NTER"/>
    <property type="match status" value="1"/>
</dbReference>
<dbReference type="Gene3D" id="1.20.1050.10">
    <property type="match status" value="1"/>
</dbReference>
<dbReference type="InterPro" id="IPR036282">
    <property type="entry name" value="Glutathione-S-Trfase_C_sf"/>
</dbReference>
<proteinExistence type="inferred from homology"/>
<dbReference type="SFLD" id="SFLDS00019">
    <property type="entry name" value="Glutathione_Transferase_(cytos"/>
    <property type="match status" value="1"/>
</dbReference>
<keyword evidence="6" id="KW-1185">Reference proteome</keyword>
<dbReference type="Proteomes" id="UP000799766">
    <property type="component" value="Unassembled WGS sequence"/>
</dbReference>
<gene>
    <name evidence="5" type="ORF">BDY21DRAFT_405739</name>
</gene>
<dbReference type="InterPro" id="IPR050802">
    <property type="entry name" value="EF-GSTs"/>
</dbReference>
<dbReference type="EMBL" id="MU001673">
    <property type="protein sequence ID" value="KAF2460275.1"/>
    <property type="molecule type" value="Genomic_DNA"/>
</dbReference>
<dbReference type="Gene3D" id="3.40.30.10">
    <property type="entry name" value="Glutaredoxin"/>
    <property type="match status" value="1"/>
</dbReference>
<dbReference type="PANTHER" id="PTHR43986">
    <property type="entry name" value="ELONGATION FACTOR 1-GAMMA"/>
    <property type="match status" value="1"/>
</dbReference>
<dbReference type="CDD" id="cd03044">
    <property type="entry name" value="GST_N_EF1Bgamma"/>
    <property type="match status" value="1"/>
</dbReference>
<dbReference type="GO" id="GO:0005634">
    <property type="term" value="C:nucleus"/>
    <property type="evidence" value="ECO:0007669"/>
    <property type="project" value="TreeGrafter"/>
</dbReference>
<evidence type="ECO:0000256" key="1">
    <source>
        <dbReference type="ARBA" id="ARBA00007409"/>
    </source>
</evidence>
<organism evidence="5 6">
    <name type="scientific">Lineolata rhizophorae</name>
    <dbReference type="NCBI Taxonomy" id="578093"/>
    <lineage>
        <taxon>Eukaryota</taxon>
        <taxon>Fungi</taxon>
        <taxon>Dikarya</taxon>
        <taxon>Ascomycota</taxon>
        <taxon>Pezizomycotina</taxon>
        <taxon>Dothideomycetes</taxon>
        <taxon>Dothideomycetes incertae sedis</taxon>
        <taxon>Lineolatales</taxon>
        <taxon>Lineolataceae</taxon>
        <taxon>Lineolata</taxon>
    </lineage>
</organism>
<evidence type="ECO:0000259" key="3">
    <source>
        <dbReference type="PROSITE" id="PS50404"/>
    </source>
</evidence>
<dbReference type="GO" id="GO:0016740">
    <property type="term" value="F:transferase activity"/>
    <property type="evidence" value="ECO:0007669"/>
    <property type="project" value="UniProtKB-KW"/>
</dbReference>
<dbReference type="Pfam" id="PF00043">
    <property type="entry name" value="GST_C"/>
    <property type="match status" value="1"/>
</dbReference>
<dbReference type="InterPro" id="IPR036249">
    <property type="entry name" value="Thioredoxin-like_sf"/>
</dbReference>
<dbReference type="InterPro" id="IPR004045">
    <property type="entry name" value="Glutathione_S-Trfase_N"/>
</dbReference>
<dbReference type="InterPro" id="IPR040079">
    <property type="entry name" value="Glutathione_S-Trfase"/>
</dbReference>
<sequence length="232" mass="26077">MAPFATIYSSVAFRHPRIVKGLAAANINGLEVEIPPDFEYGVTNKTPKYLAKFPQGKIPTLETPDGFCLSESTAIAYFLADSGPKREQLLGRDTRERALIQQWVSFSDLEIFETTLPLLLMQLGRSPYDEAAVTRKEGNARRALTYLNGHLKGRKWLVKDDEVTLADLSVGGALSIAFKYYLDKEARAEFPEIPRWYTELTKMKEVADAFGVVETDFIETRLSFQPAGKLDF</sequence>
<feature type="domain" description="GST C-terminal" evidence="4">
    <location>
        <begin position="93"/>
        <end position="222"/>
    </location>
</feature>
<dbReference type="InterPro" id="IPR004046">
    <property type="entry name" value="GST_C"/>
</dbReference>
<dbReference type="SFLD" id="SFLDG00358">
    <property type="entry name" value="Main_(cytGST)"/>
    <property type="match status" value="1"/>
</dbReference>
<protein>
    <submittedName>
        <fullName evidence="5">Glutathione S-transferase</fullName>
    </submittedName>
</protein>
<dbReference type="FunFam" id="1.20.1050.10:FF:000006">
    <property type="entry name" value="Elongation factor 1 gamma"/>
    <property type="match status" value="1"/>
</dbReference>
<dbReference type="GO" id="GO:0005737">
    <property type="term" value="C:cytoplasm"/>
    <property type="evidence" value="ECO:0007669"/>
    <property type="project" value="TreeGrafter"/>
</dbReference>
<dbReference type="SUPFAM" id="SSF47616">
    <property type="entry name" value="GST C-terminal domain-like"/>
    <property type="match status" value="1"/>
</dbReference>
<dbReference type="SUPFAM" id="SSF52833">
    <property type="entry name" value="Thioredoxin-like"/>
    <property type="match status" value="1"/>
</dbReference>
<dbReference type="InterPro" id="IPR010987">
    <property type="entry name" value="Glutathione-S-Trfase_C-like"/>
</dbReference>
<evidence type="ECO:0000313" key="6">
    <source>
        <dbReference type="Proteomes" id="UP000799766"/>
    </source>
</evidence>
<comment type="similarity">
    <text evidence="1 2">Belongs to the GST superfamily.</text>
</comment>
<reference evidence="5" key="1">
    <citation type="journal article" date="2020" name="Stud. Mycol.">
        <title>101 Dothideomycetes genomes: a test case for predicting lifestyles and emergence of pathogens.</title>
        <authorList>
            <person name="Haridas S."/>
            <person name="Albert R."/>
            <person name="Binder M."/>
            <person name="Bloem J."/>
            <person name="Labutti K."/>
            <person name="Salamov A."/>
            <person name="Andreopoulos B."/>
            <person name="Baker S."/>
            <person name="Barry K."/>
            <person name="Bills G."/>
            <person name="Bluhm B."/>
            <person name="Cannon C."/>
            <person name="Castanera R."/>
            <person name="Culley D."/>
            <person name="Daum C."/>
            <person name="Ezra D."/>
            <person name="Gonzalez J."/>
            <person name="Henrissat B."/>
            <person name="Kuo A."/>
            <person name="Liang C."/>
            <person name="Lipzen A."/>
            <person name="Lutzoni F."/>
            <person name="Magnuson J."/>
            <person name="Mondo S."/>
            <person name="Nolan M."/>
            <person name="Ohm R."/>
            <person name="Pangilinan J."/>
            <person name="Park H.-J."/>
            <person name="Ramirez L."/>
            <person name="Alfaro M."/>
            <person name="Sun H."/>
            <person name="Tritt A."/>
            <person name="Yoshinaga Y."/>
            <person name="Zwiers L.-H."/>
            <person name="Turgeon B."/>
            <person name="Goodwin S."/>
            <person name="Spatafora J."/>
            <person name="Crous P."/>
            <person name="Grigoriev I."/>
        </authorList>
    </citation>
    <scope>NUCLEOTIDE SEQUENCE</scope>
    <source>
        <strain evidence="5">ATCC 16933</strain>
    </source>
</reference>
<dbReference type="CDD" id="cd03181">
    <property type="entry name" value="GST_C_EF1Bgamma_like"/>
    <property type="match status" value="1"/>
</dbReference>
<dbReference type="GO" id="GO:0006414">
    <property type="term" value="P:translational elongation"/>
    <property type="evidence" value="ECO:0007669"/>
    <property type="project" value="TreeGrafter"/>
</dbReference>
<evidence type="ECO:0000259" key="4">
    <source>
        <dbReference type="PROSITE" id="PS50405"/>
    </source>
</evidence>
<evidence type="ECO:0000313" key="5">
    <source>
        <dbReference type="EMBL" id="KAF2460275.1"/>
    </source>
</evidence>
<name>A0A6A6P8K1_9PEZI</name>
<dbReference type="AlphaFoldDB" id="A0A6A6P8K1"/>
<accession>A0A6A6P8K1</accession>
<feature type="domain" description="GST N-terminal" evidence="3">
    <location>
        <begin position="2"/>
        <end position="87"/>
    </location>
</feature>
<dbReference type="OrthoDB" id="249703at2759"/>